<evidence type="ECO:0000256" key="2">
    <source>
        <dbReference type="ARBA" id="ARBA00023125"/>
    </source>
</evidence>
<dbReference type="AlphaFoldDB" id="A0A1Y6E7B0"/>
<keyword evidence="2" id="KW-0238">DNA-binding</keyword>
<organism evidence="6 7">
    <name type="scientific">Pseudidiomarina planktonica</name>
    <dbReference type="NCBI Taxonomy" id="1323738"/>
    <lineage>
        <taxon>Bacteria</taxon>
        <taxon>Pseudomonadati</taxon>
        <taxon>Pseudomonadota</taxon>
        <taxon>Gammaproteobacteria</taxon>
        <taxon>Alteromonadales</taxon>
        <taxon>Idiomarinaceae</taxon>
        <taxon>Pseudidiomarina</taxon>
    </lineage>
</organism>
<keyword evidence="1" id="KW-0805">Transcription regulation</keyword>
<dbReference type="SUPFAM" id="SSF46689">
    <property type="entry name" value="Homeodomain-like"/>
    <property type="match status" value="1"/>
</dbReference>
<evidence type="ECO:0000313" key="7">
    <source>
        <dbReference type="Proteomes" id="UP000194450"/>
    </source>
</evidence>
<dbReference type="PRINTS" id="PR00032">
    <property type="entry name" value="HTHARAC"/>
</dbReference>
<proteinExistence type="predicted"/>
<dbReference type="PROSITE" id="PS00041">
    <property type="entry name" value="HTH_ARAC_FAMILY_1"/>
    <property type="match status" value="1"/>
</dbReference>
<keyword evidence="4" id="KW-0472">Membrane</keyword>
<feature type="transmembrane region" description="Helical" evidence="4">
    <location>
        <begin position="191"/>
        <end position="211"/>
    </location>
</feature>
<name>A0A1Y6E7B0_9GAMM</name>
<feature type="transmembrane region" description="Helical" evidence="4">
    <location>
        <begin position="41"/>
        <end position="61"/>
    </location>
</feature>
<gene>
    <name evidence="6" type="ORF">SAMN06297229_0140</name>
</gene>
<feature type="transmembrane region" description="Helical" evidence="4">
    <location>
        <begin position="73"/>
        <end position="92"/>
    </location>
</feature>
<evidence type="ECO:0000256" key="3">
    <source>
        <dbReference type="ARBA" id="ARBA00023163"/>
    </source>
</evidence>
<dbReference type="Proteomes" id="UP000194450">
    <property type="component" value="Unassembled WGS sequence"/>
</dbReference>
<accession>A0A1Y6E7B0</accession>
<dbReference type="PROSITE" id="PS01124">
    <property type="entry name" value="HTH_ARAC_FAMILY_2"/>
    <property type="match status" value="1"/>
</dbReference>
<dbReference type="Gene3D" id="1.10.10.60">
    <property type="entry name" value="Homeodomain-like"/>
    <property type="match status" value="1"/>
</dbReference>
<dbReference type="RefSeq" id="WP_086433344.1">
    <property type="nucleotide sequence ID" value="NZ_FXWH01000001.1"/>
</dbReference>
<feature type="transmembrane region" description="Helical" evidence="4">
    <location>
        <begin position="165"/>
        <end position="185"/>
    </location>
</feature>
<evidence type="ECO:0000256" key="1">
    <source>
        <dbReference type="ARBA" id="ARBA00023015"/>
    </source>
</evidence>
<feature type="transmembrane region" description="Helical" evidence="4">
    <location>
        <begin position="134"/>
        <end position="153"/>
    </location>
</feature>
<evidence type="ECO:0000313" key="6">
    <source>
        <dbReference type="EMBL" id="SMQ58584.1"/>
    </source>
</evidence>
<protein>
    <submittedName>
        <fullName evidence="6">Transcriptional regulator, AraC family</fullName>
    </submittedName>
</protein>
<dbReference type="InterPro" id="IPR018060">
    <property type="entry name" value="HTH_AraC"/>
</dbReference>
<dbReference type="GO" id="GO:0043565">
    <property type="term" value="F:sequence-specific DNA binding"/>
    <property type="evidence" value="ECO:0007669"/>
    <property type="project" value="InterPro"/>
</dbReference>
<keyword evidence="4" id="KW-1133">Transmembrane helix</keyword>
<dbReference type="SMART" id="SM00342">
    <property type="entry name" value="HTH_ARAC"/>
    <property type="match status" value="1"/>
</dbReference>
<dbReference type="EMBL" id="FXWH01000001">
    <property type="protein sequence ID" value="SMQ58584.1"/>
    <property type="molecule type" value="Genomic_DNA"/>
</dbReference>
<dbReference type="Pfam" id="PF12833">
    <property type="entry name" value="HTH_18"/>
    <property type="match status" value="1"/>
</dbReference>
<keyword evidence="4" id="KW-0812">Transmembrane</keyword>
<dbReference type="InterPro" id="IPR018062">
    <property type="entry name" value="HTH_AraC-typ_CS"/>
</dbReference>
<dbReference type="InterPro" id="IPR020449">
    <property type="entry name" value="Tscrpt_reg_AraC-type_HTH"/>
</dbReference>
<evidence type="ECO:0000259" key="5">
    <source>
        <dbReference type="PROSITE" id="PS01124"/>
    </source>
</evidence>
<dbReference type="PANTHER" id="PTHR43280:SF29">
    <property type="entry name" value="ARAC-FAMILY TRANSCRIPTIONAL REGULATOR"/>
    <property type="match status" value="1"/>
</dbReference>
<feature type="transmembrane region" description="Helical" evidence="4">
    <location>
        <begin position="15"/>
        <end position="34"/>
    </location>
</feature>
<evidence type="ECO:0000256" key="4">
    <source>
        <dbReference type="SAM" id="Phobius"/>
    </source>
</evidence>
<dbReference type="OrthoDB" id="345413at2"/>
<sequence length="356" mass="40682">MDNSILLTPLQIVDLFGRFAAVGVLFSLLLNICYRAAPKLALSYVFLLVCCIAYLLLTAPIANHHYGWLRPPLLLLTDLTPLALLNLYWLHTRDKLILSAAPRWVQLLVVGWLLWLSYFFLVEAGRGIYHDLHHVLGLSILVYILIDAIKGFEDDLVERRRRLRLIMITAISFYMVLLTLVELSQSNFKDYWLFSLGNAITALLVSVYFTWRYIQTSKGASTESLSVPDNSSAEKKDTESNEHPLVALLADTMKRGFYTRNGLSINQLASELKVPSHQLRKVINSQMGFDNFTQFVNSYRIPAVRDALSDPNRARESILTIALEAGFNSIAPFNRAFKQQMSMTPREYRDRFQKRS</sequence>
<dbReference type="GO" id="GO:0003700">
    <property type="term" value="F:DNA-binding transcription factor activity"/>
    <property type="evidence" value="ECO:0007669"/>
    <property type="project" value="InterPro"/>
</dbReference>
<keyword evidence="7" id="KW-1185">Reference proteome</keyword>
<keyword evidence="3" id="KW-0804">Transcription</keyword>
<dbReference type="PANTHER" id="PTHR43280">
    <property type="entry name" value="ARAC-FAMILY TRANSCRIPTIONAL REGULATOR"/>
    <property type="match status" value="1"/>
</dbReference>
<dbReference type="InterPro" id="IPR009057">
    <property type="entry name" value="Homeodomain-like_sf"/>
</dbReference>
<feature type="transmembrane region" description="Helical" evidence="4">
    <location>
        <begin position="104"/>
        <end position="122"/>
    </location>
</feature>
<feature type="domain" description="HTH araC/xylS-type" evidence="5">
    <location>
        <begin position="243"/>
        <end position="351"/>
    </location>
</feature>
<reference evidence="7" key="1">
    <citation type="submission" date="2017-04" db="EMBL/GenBank/DDBJ databases">
        <authorList>
            <person name="Varghese N."/>
            <person name="Submissions S."/>
        </authorList>
    </citation>
    <scope>NUCLEOTIDE SEQUENCE [LARGE SCALE GENOMIC DNA]</scope>
</reference>